<dbReference type="GO" id="GO:0015344">
    <property type="term" value="F:siderophore uptake transmembrane transporter activity"/>
    <property type="evidence" value="ECO:0007669"/>
    <property type="project" value="TreeGrafter"/>
</dbReference>
<evidence type="ECO:0000256" key="6">
    <source>
        <dbReference type="ARBA" id="ARBA00023077"/>
    </source>
</evidence>
<protein>
    <submittedName>
        <fullName evidence="15">Outer membrane receptor for ferrienterochelin and colicins</fullName>
    </submittedName>
</protein>
<evidence type="ECO:0000256" key="8">
    <source>
        <dbReference type="ARBA" id="ARBA00023170"/>
    </source>
</evidence>
<dbReference type="CDD" id="cd01347">
    <property type="entry name" value="ligand_gated_channel"/>
    <property type="match status" value="1"/>
</dbReference>
<dbReference type="PANTHER" id="PTHR30069">
    <property type="entry name" value="TONB-DEPENDENT OUTER MEMBRANE RECEPTOR"/>
    <property type="match status" value="1"/>
</dbReference>
<reference evidence="15 16" key="1">
    <citation type="submission" date="2017-04" db="EMBL/GenBank/DDBJ databases">
        <authorList>
            <person name="Afonso C.L."/>
            <person name="Miller P.J."/>
            <person name="Scott M.A."/>
            <person name="Spackman E."/>
            <person name="Goraichik I."/>
            <person name="Dimitrov K.M."/>
            <person name="Suarez D.L."/>
            <person name="Swayne D.E."/>
        </authorList>
    </citation>
    <scope>NUCLEOTIDE SEQUENCE [LARGE SCALE GENOMIC DNA]</scope>
    <source>
        <strain evidence="15 16">DSM 22418</strain>
    </source>
</reference>
<dbReference type="Gene3D" id="2.60.40.1120">
    <property type="entry name" value="Carboxypeptidase-like, regulatory domain"/>
    <property type="match status" value="1"/>
</dbReference>
<comment type="subcellular location">
    <subcellularLocation>
        <location evidence="1 10">Cell outer membrane</location>
        <topology evidence="1 10">Multi-pass membrane protein</topology>
    </subcellularLocation>
</comment>
<dbReference type="SUPFAM" id="SSF49452">
    <property type="entry name" value="Starch-binding domain-like"/>
    <property type="match status" value="1"/>
</dbReference>
<name>A0A1X7HXJ8_9SPHI</name>
<dbReference type="EMBL" id="FXAU01000001">
    <property type="protein sequence ID" value="SMG06159.1"/>
    <property type="molecule type" value="Genomic_DNA"/>
</dbReference>
<organism evidence="15 16">
    <name type="scientific">Sphingobacterium psychroaquaticum</name>
    <dbReference type="NCBI Taxonomy" id="561061"/>
    <lineage>
        <taxon>Bacteria</taxon>
        <taxon>Pseudomonadati</taxon>
        <taxon>Bacteroidota</taxon>
        <taxon>Sphingobacteriia</taxon>
        <taxon>Sphingobacteriales</taxon>
        <taxon>Sphingobacteriaceae</taxon>
        <taxon>Sphingobacterium</taxon>
    </lineage>
</organism>
<evidence type="ECO:0000256" key="7">
    <source>
        <dbReference type="ARBA" id="ARBA00023136"/>
    </source>
</evidence>
<keyword evidence="7 10" id="KW-0472">Membrane</keyword>
<feature type="domain" description="TonB-dependent receptor plug" evidence="14">
    <location>
        <begin position="128"/>
        <end position="233"/>
    </location>
</feature>
<dbReference type="InterPro" id="IPR036942">
    <property type="entry name" value="Beta-barrel_TonB_sf"/>
</dbReference>
<feature type="domain" description="TonB-dependent receptor-like beta-barrel" evidence="13">
    <location>
        <begin position="338"/>
        <end position="761"/>
    </location>
</feature>
<dbReference type="Pfam" id="PF13620">
    <property type="entry name" value="CarboxypepD_reg"/>
    <property type="match status" value="1"/>
</dbReference>
<sequence>MVRLLATVCLFALWFPVSGQTGSLKGKVATRTGHAVPGATVTLAPDNHRIETDANGLFVFPNLYAGTYYMLVTQAGFLDASDTVAVHLGKQTFKEVVLSERARDIAEIQVTQTVIERESPDQLLRLSRSAMPMHVITRQTIEQMGSRRLDEILKEQTGIAIVSNVSGGSRSVGVQLQGFGSEYVMVLIDGQPMVGRNNGNFDLSRISVSNIERIEIIKGASSCLFGSDALGGAINIITRYGAVVPQSQLSFRYGSLSMVDATVDAEAPFMHQRGAVNVSANYYRTDGFSTTPYLQSGQSSPPYSNLDLQSRVRYQVKKNTTIGAIFRYGIRSSDMSKNWDNTWQNRDIQEERDLNFSLTLNHQFRSGIQSVSRYYLSHYNVDQVNRWEGQTANNATLKFTQQVHRYEQQFSKAYRSGLNVTGGFGGSLETMRDQAIGAIPNLTTLFGYVQGDKRFLEKLDVRGGIRYDRTSSYGGRINPSFGLQYYLHDKLSWKAGVGAGLKAPDYRMRYLVFYNPAANYLVVGNERLQETLDQMQAAGELSEVFPIVDQINKSLSLKPEKSTSYNIGTQWKPQANLTIEAGVFYHDLRHQIDPIPVATGTHIGQIYTYQNLPKSTNKGVEMNLQWQPWNALQIHVGYQYLIAKDRSVQDSIRVGNWPYNQNLHNPKTGVSVAPTVNDYWGIVNRSRHMLNARFFYRYQPWNASASLRINYRGKYPFADYNNNQFIDRYDTFVPHHLLLNAYIEKRFLKDRVTLSFTVDNILDFKHLLMPGQPGRVVIGGVSYRIQR</sequence>
<dbReference type="Gene3D" id="2.170.130.10">
    <property type="entry name" value="TonB-dependent receptor, plug domain"/>
    <property type="match status" value="1"/>
</dbReference>
<dbReference type="Pfam" id="PF00593">
    <property type="entry name" value="TonB_dep_Rec_b-barrel"/>
    <property type="match status" value="1"/>
</dbReference>
<keyword evidence="3 10" id="KW-1134">Transmembrane beta strand</keyword>
<dbReference type="Proteomes" id="UP000192980">
    <property type="component" value="Unassembled WGS sequence"/>
</dbReference>
<feature type="signal peptide" evidence="12">
    <location>
        <begin position="1"/>
        <end position="19"/>
    </location>
</feature>
<keyword evidence="16" id="KW-1185">Reference proteome</keyword>
<evidence type="ECO:0000256" key="12">
    <source>
        <dbReference type="SAM" id="SignalP"/>
    </source>
</evidence>
<dbReference type="SUPFAM" id="SSF56935">
    <property type="entry name" value="Porins"/>
    <property type="match status" value="1"/>
</dbReference>
<accession>A0A1X7HXJ8</accession>
<evidence type="ECO:0000256" key="1">
    <source>
        <dbReference type="ARBA" id="ARBA00004571"/>
    </source>
</evidence>
<comment type="similarity">
    <text evidence="10 11">Belongs to the TonB-dependent receptor family.</text>
</comment>
<evidence type="ECO:0000256" key="3">
    <source>
        <dbReference type="ARBA" id="ARBA00022452"/>
    </source>
</evidence>
<dbReference type="PANTHER" id="PTHR30069:SF29">
    <property type="entry name" value="HEMOGLOBIN AND HEMOGLOBIN-HAPTOGLOBIN-BINDING PROTEIN 1-RELATED"/>
    <property type="match status" value="1"/>
</dbReference>
<evidence type="ECO:0000256" key="9">
    <source>
        <dbReference type="ARBA" id="ARBA00023237"/>
    </source>
</evidence>
<dbReference type="GO" id="GO:0044718">
    <property type="term" value="P:siderophore transmembrane transport"/>
    <property type="evidence" value="ECO:0007669"/>
    <property type="project" value="TreeGrafter"/>
</dbReference>
<dbReference type="PROSITE" id="PS52016">
    <property type="entry name" value="TONB_DEPENDENT_REC_3"/>
    <property type="match status" value="1"/>
</dbReference>
<dbReference type="STRING" id="561061.SAMN05660862_0122"/>
<evidence type="ECO:0000256" key="10">
    <source>
        <dbReference type="PROSITE-ProRule" id="PRU01360"/>
    </source>
</evidence>
<dbReference type="InterPro" id="IPR012910">
    <property type="entry name" value="Plug_dom"/>
</dbReference>
<feature type="chain" id="PRO_5012417269" evidence="12">
    <location>
        <begin position="20"/>
        <end position="787"/>
    </location>
</feature>
<dbReference type="InterPro" id="IPR000531">
    <property type="entry name" value="Beta-barrel_TonB"/>
</dbReference>
<keyword evidence="9 10" id="KW-0998">Cell outer membrane</keyword>
<dbReference type="InterPro" id="IPR039426">
    <property type="entry name" value="TonB-dep_rcpt-like"/>
</dbReference>
<keyword evidence="2 10" id="KW-0813">Transport</keyword>
<dbReference type="InterPro" id="IPR013784">
    <property type="entry name" value="Carb-bd-like_fold"/>
</dbReference>
<evidence type="ECO:0000259" key="14">
    <source>
        <dbReference type="Pfam" id="PF07715"/>
    </source>
</evidence>
<evidence type="ECO:0000313" key="15">
    <source>
        <dbReference type="EMBL" id="SMG06159.1"/>
    </source>
</evidence>
<gene>
    <name evidence="15" type="ORF">SAMN05660862_0122</name>
</gene>
<evidence type="ECO:0000256" key="11">
    <source>
        <dbReference type="RuleBase" id="RU003357"/>
    </source>
</evidence>
<evidence type="ECO:0000256" key="4">
    <source>
        <dbReference type="ARBA" id="ARBA00022692"/>
    </source>
</evidence>
<dbReference type="InterPro" id="IPR037066">
    <property type="entry name" value="Plug_dom_sf"/>
</dbReference>
<keyword evidence="6 11" id="KW-0798">TonB box</keyword>
<keyword evidence="8 15" id="KW-0675">Receptor</keyword>
<dbReference type="Pfam" id="PF07715">
    <property type="entry name" value="Plug"/>
    <property type="match status" value="1"/>
</dbReference>
<evidence type="ECO:0000313" key="16">
    <source>
        <dbReference type="Proteomes" id="UP000192980"/>
    </source>
</evidence>
<dbReference type="GO" id="GO:0030246">
    <property type="term" value="F:carbohydrate binding"/>
    <property type="evidence" value="ECO:0007669"/>
    <property type="project" value="InterPro"/>
</dbReference>
<evidence type="ECO:0000256" key="5">
    <source>
        <dbReference type="ARBA" id="ARBA00022729"/>
    </source>
</evidence>
<dbReference type="AlphaFoldDB" id="A0A1X7HXJ8"/>
<dbReference type="Gene3D" id="2.40.170.20">
    <property type="entry name" value="TonB-dependent receptor, beta-barrel domain"/>
    <property type="match status" value="1"/>
</dbReference>
<dbReference type="GO" id="GO:0009279">
    <property type="term" value="C:cell outer membrane"/>
    <property type="evidence" value="ECO:0007669"/>
    <property type="project" value="UniProtKB-SubCell"/>
</dbReference>
<evidence type="ECO:0000256" key="2">
    <source>
        <dbReference type="ARBA" id="ARBA00022448"/>
    </source>
</evidence>
<evidence type="ECO:0000259" key="13">
    <source>
        <dbReference type="Pfam" id="PF00593"/>
    </source>
</evidence>
<keyword evidence="4 10" id="KW-0812">Transmembrane</keyword>
<keyword evidence="5 12" id="KW-0732">Signal</keyword>
<proteinExistence type="inferred from homology"/>